<accession>A0A0G1VR43</accession>
<sequence length="92" mass="10534">MGKMNKTKIWLVVTFLWLGAGGLLGADTINHQSEVDRVTLLNQITDAVATLGDSPQEKERTMRQRKISRRKARLRKEYQKNLAEQRRAQGGR</sequence>
<evidence type="ECO:0000313" key="3">
    <source>
        <dbReference type="Proteomes" id="UP000033965"/>
    </source>
</evidence>
<organism evidence="2 3">
    <name type="scientific">Candidatus Kaiserbacteria bacterium GW2011_GWA2_49_19</name>
    <dbReference type="NCBI Taxonomy" id="1618669"/>
    <lineage>
        <taxon>Bacteria</taxon>
        <taxon>Candidatus Kaiseribacteriota</taxon>
    </lineage>
</organism>
<feature type="compositionally biased region" description="Basic residues" evidence="1">
    <location>
        <begin position="63"/>
        <end position="74"/>
    </location>
</feature>
<proteinExistence type="predicted"/>
<feature type="region of interest" description="Disordered" evidence="1">
    <location>
        <begin position="52"/>
        <end position="92"/>
    </location>
</feature>
<gene>
    <name evidence="2" type="ORF">UY44_C0006G0016</name>
</gene>
<dbReference type="Proteomes" id="UP000033965">
    <property type="component" value="Unassembled WGS sequence"/>
</dbReference>
<comment type="caution">
    <text evidence="2">The sequence shown here is derived from an EMBL/GenBank/DDBJ whole genome shotgun (WGS) entry which is preliminary data.</text>
</comment>
<evidence type="ECO:0000256" key="1">
    <source>
        <dbReference type="SAM" id="MobiDB-lite"/>
    </source>
</evidence>
<name>A0A0G1VR43_9BACT</name>
<protein>
    <submittedName>
        <fullName evidence="2">Uncharacterized protein</fullName>
    </submittedName>
</protein>
<dbReference type="AlphaFoldDB" id="A0A0G1VR43"/>
<reference evidence="2" key="1">
    <citation type="journal article" date="2015" name="Nature">
        <title>rRNA introns, odd ribosomes, and small enigmatic genomes across a large radiation of phyla.</title>
        <authorList>
            <person name="Brown C.T."/>
            <person name="Hug L.A."/>
            <person name="Thomas B.C."/>
            <person name="Sharon I."/>
            <person name="Castelle C.J."/>
            <person name="Singh A."/>
            <person name="Wilkins M.J."/>
            <person name="Williams K.H."/>
            <person name="Banfield J.F."/>
        </authorList>
    </citation>
    <scope>NUCLEOTIDE SEQUENCE [LARGE SCALE GENOMIC DNA]</scope>
</reference>
<feature type="compositionally biased region" description="Basic and acidic residues" evidence="1">
    <location>
        <begin position="75"/>
        <end position="92"/>
    </location>
</feature>
<evidence type="ECO:0000313" key="2">
    <source>
        <dbReference type="EMBL" id="KKW08931.1"/>
    </source>
</evidence>
<dbReference type="EMBL" id="LCPZ01000006">
    <property type="protein sequence ID" value="KKW08931.1"/>
    <property type="molecule type" value="Genomic_DNA"/>
</dbReference>